<evidence type="ECO:0000259" key="1">
    <source>
        <dbReference type="Pfam" id="PF18701"/>
    </source>
</evidence>
<organism evidence="2 3">
    <name type="scientific">Stegodyphus mimosarum</name>
    <name type="common">African social velvet spider</name>
    <dbReference type="NCBI Taxonomy" id="407821"/>
    <lineage>
        <taxon>Eukaryota</taxon>
        <taxon>Metazoa</taxon>
        <taxon>Ecdysozoa</taxon>
        <taxon>Arthropoda</taxon>
        <taxon>Chelicerata</taxon>
        <taxon>Arachnida</taxon>
        <taxon>Araneae</taxon>
        <taxon>Araneomorphae</taxon>
        <taxon>Entelegynae</taxon>
        <taxon>Eresoidea</taxon>
        <taxon>Eresidae</taxon>
        <taxon>Stegodyphus</taxon>
    </lineage>
</organism>
<proteinExistence type="predicted"/>
<accession>A0A087SX37</accession>
<protein>
    <recommendedName>
        <fullName evidence="1">DUF5641 domain-containing protein</fullName>
    </recommendedName>
</protein>
<sequence>MIPTILNRFRWENIGVVADIKQAFLQISLNENDRDVLRFMWWKGGDSQQLITYRHCRVVFGILGSPFLLAVLNRVLDQAEEPLKGLAMKLKDSFYVDNCVTSIDSFAGLEYFKRESQKILKAAKFDSRGWKNNYLPEIEDFFEDSSAYVDENDGKVTCQLIQARSRIAPLKELSIPRIELLACPIEARLTNAVKKDLKLEKIQLKISIYPITWKFIPPATPWWGGFWERLIGILKRILENVLGRASLNYQEMETVLCDCENQLNSTPLTYISEDPEDLNALTTDLFLKENPLTTSSNTTDFDKIKTTSKDLKKRLVYRRKLMSDLRVRFRNEYLGHLHQRTIALNRFYVPNVGDLIWTDNLKRLYWPLGRILSIYTSNDRVARTTKVKTKPGLVTRPSKDCVL</sequence>
<dbReference type="Proteomes" id="UP000054359">
    <property type="component" value="Unassembled WGS sequence"/>
</dbReference>
<dbReference type="InterPro" id="IPR008042">
    <property type="entry name" value="Retrotrans_Pao"/>
</dbReference>
<dbReference type="EMBL" id="KK112354">
    <property type="protein sequence ID" value="KFM57426.1"/>
    <property type="molecule type" value="Genomic_DNA"/>
</dbReference>
<reference evidence="2 3" key="1">
    <citation type="submission" date="2013-11" db="EMBL/GenBank/DDBJ databases">
        <title>Genome sequencing of Stegodyphus mimosarum.</title>
        <authorList>
            <person name="Bechsgaard J."/>
        </authorList>
    </citation>
    <scope>NUCLEOTIDE SEQUENCE [LARGE SCALE GENOMIC DNA]</scope>
</reference>
<feature type="non-terminal residue" evidence="2">
    <location>
        <position position="403"/>
    </location>
</feature>
<dbReference type="SUPFAM" id="SSF56672">
    <property type="entry name" value="DNA/RNA polymerases"/>
    <property type="match status" value="1"/>
</dbReference>
<dbReference type="STRING" id="407821.A0A087SX37"/>
<dbReference type="InterPro" id="IPR043502">
    <property type="entry name" value="DNA/RNA_pol_sf"/>
</dbReference>
<keyword evidence="3" id="KW-1185">Reference proteome</keyword>
<dbReference type="Pfam" id="PF05380">
    <property type="entry name" value="Peptidase_A17"/>
    <property type="match status" value="1"/>
</dbReference>
<dbReference type="InterPro" id="IPR036397">
    <property type="entry name" value="RNaseH_sf"/>
</dbReference>
<feature type="domain" description="DUF5641" evidence="1">
    <location>
        <begin position="320"/>
        <end position="399"/>
    </location>
</feature>
<dbReference type="InterPro" id="IPR040676">
    <property type="entry name" value="DUF5641"/>
</dbReference>
<name>A0A087SX37_STEMI</name>
<dbReference type="PANTHER" id="PTHR47331">
    <property type="entry name" value="PHD-TYPE DOMAIN-CONTAINING PROTEIN"/>
    <property type="match status" value="1"/>
</dbReference>
<dbReference type="GO" id="GO:0042575">
    <property type="term" value="C:DNA polymerase complex"/>
    <property type="evidence" value="ECO:0007669"/>
    <property type="project" value="UniProtKB-ARBA"/>
</dbReference>
<dbReference type="Gene3D" id="3.30.420.10">
    <property type="entry name" value="Ribonuclease H-like superfamily/Ribonuclease H"/>
    <property type="match status" value="1"/>
</dbReference>
<dbReference type="PANTHER" id="PTHR47331:SF2">
    <property type="match status" value="1"/>
</dbReference>
<dbReference type="InterPro" id="IPR012337">
    <property type="entry name" value="RNaseH-like_sf"/>
</dbReference>
<evidence type="ECO:0000313" key="3">
    <source>
        <dbReference type="Proteomes" id="UP000054359"/>
    </source>
</evidence>
<gene>
    <name evidence="2" type="ORF">X975_24273</name>
</gene>
<dbReference type="OrthoDB" id="6429852at2759"/>
<dbReference type="Pfam" id="PF18701">
    <property type="entry name" value="DUF5641"/>
    <property type="match status" value="1"/>
</dbReference>
<evidence type="ECO:0000313" key="2">
    <source>
        <dbReference type="EMBL" id="KFM57426.1"/>
    </source>
</evidence>
<dbReference type="SUPFAM" id="SSF53098">
    <property type="entry name" value="Ribonuclease H-like"/>
    <property type="match status" value="1"/>
</dbReference>
<dbReference type="AlphaFoldDB" id="A0A087SX37"/>
<dbReference type="GO" id="GO:0071897">
    <property type="term" value="P:DNA biosynthetic process"/>
    <property type="evidence" value="ECO:0007669"/>
    <property type="project" value="UniProtKB-ARBA"/>
</dbReference>
<dbReference type="GO" id="GO:0003676">
    <property type="term" value="F:nucleic acid binding"/>
    <property type="evidence" value="ECO:0007669"/>
    <property type="project" value="InterPro"/>
</dbReference>